<keyword evidence="1" id="KW-0694">RNA-binding</keyword>
<dbReference type="Proteomes" id="UP001597079">
    <property type="component" value="Unassembled WGS sequence"/>
</dbReference>
<gene>
    <name evidence="2" type="ORF">ACFSB2_14960</name>
</gene>
<evidence type="ECO:0000313" key="2">
    <source>
        <dbReference type="EMBL" id="MFD1676003.1"/>
    </source>
</evidence>
<proteinExistence type="predicted"/>
<keyword evidence="3" id="KW-1185">Reference proteome</keyword>
<comment type="caution">
    <text evidence="2">The sequence shown here is derived from an EMBL/GenBank/DDBJ whole genome shotgun (WGS) entry which is preliminary data.</text>
</comment>
<name>A0ABW4JJ52_9BACL</name>
<reference evidence="3" key="1">
    <citation type="journal article" date="2019" name="Int. J. Syst. Evol. Microbiol.">
        <title>The Global Catalogue of Microorganisms (GCM) 10K type strain sequencing project: providing services to taxonomists for standard genome sequencing and annotation.</title>
        <authorList>
            <consortium name="The Broad Institute Genomics Platform"/>
            <consortium name="The Broad Institute Genome Sequencing Center for Infectious Disease"/>
            <person name="Wu L."/>
            <person name="Ma J."/>
        </authorList>
    </citation>
    <scope>NUCLEOTIDE SEQUENCE [LARGE SCALE GENOMIC DNA]</scope>
    <source>
        <strain evidence="3">CGMCC 1.12286</strain>
    </source>
</reference>
<organism evidence="2 3">
    <name type="scientific">Alicyclobacillus fodiniaquatilis</name>
    <dbReference type="NCBI Taxonomy" id="1661150"/>
    <lineage>
        <taxon>Bacteria</taxon>
        <taxon>Bacillati</taxon>
        <taxon>Bacillota</taxon>
        <taxon>Bacilli</taxon>
        <taxon>Bacillales</taxon>
        <taxon>Alicyclobacillaceae</taxon>
        <taxon>Alicyclobacillus</taxon>
    </lineage>
</organism>
<protein>
    <submittedName>
        <fullName evidence="2">RNA-binding S4 domain-containing protein</fullName>
    </submittedName>
</protein>
<dbReference type="Gene3D" id="3.10.290.10">
    <property type="entry name" value="RNA-binding S4 domain"/>
    <property type="match status" value="1"/>
</dbReference>
<dbReference type="EMBL" id="JBHUCX010000038">
    <property type="protein sequence ID" value="MFD1676003.1"/>
    <property type="molecule type" value="Genomic_DNA"/>
</dbReference>
<dbReference type="Pfam" id="PF13275">
    <property type="entry name" value="S4_2"/>
    <property type="match status" value="1"/>
</dbReference>
<evidence type="ECO:0000313" key="3">
    <source>
        <dbReference type="Proteomes" id="UP001597079"/>
    </source>
</evidence>
<sequence>MEIRFRGAHITVGQLLKKLDIVSSGGEVKLFLEDQPIVVNGQSESRRGRKLVAGDKVRIGKQTYVLKGEPNASD</sequence>
<dbReference type="RefSeq" id="WP_377943892.1">
    <property type="nucleotide sequence ID" value="NZ_JBHUCX010000038.1"/>
</dbReference>
<evidence type="ECO:0000256" key="1">
    <source>
        <dbReference type="PROSITE-ProRule" id="PRU00182"/>
    </source>
</evidence>
<accession>A0ABW4JJ52</accession>
<dbReference type="PROSITE" id="PS50889">
    <property type="entry name" value="S4"/>
    <property type="match status" value="1"/>
</dbReference>
<dbReference type="SUPFAM" id="SSF55174">
    <property type="entry name" value="Alpha-L RNA-binding motif"/>
    <property type="match status" value="1"/>
</dbReference>
<dbReference type="InterPro" id="IPR036986">
    <property type="entry name" value="S4_RNA-bd_sf"/>
</dbReference>